<dbReference type="STRING" id="1227497.C491_15127"/>
<name>L9X494_9EURY</name>
<comment type="caution">
    <text evidence="1">The sequence shown here is derived from an EMBL/GenBank/DDBJ whole genome shotgun (WGS) entry which is preliminary data.</text>
</comment>
<dbReference type="Proteomes" id="UP000011688">
    <property type="component" value="Unassembled WGS sequence"/>
</dbReference>
<gene>
    <name evidence="1" type="ORF">C491_15127</name>
</gene>
<protein>
    <submittedName>
        <fullName evidence="1">Uncharacterized protein</fullName>
    </submittedName>
</protein>
<sequence length="78" mass="8669">MAEQTEFAGRYIVGSYEVGSLVNVDQSGSIWTYQTDIVLSGNMDNIFLEFFPFVAGLTETNSNDDCSRDIDVATLFQD</sequence>
<reference evidence="1 2" key="1">
    <citation type="journal article" date="2014" name="PLoS Genet.">
        <title>Phylogenetically driven sequencing of extremely halophilic archaea reveals strategies for static and dynamic osmo-response.</title>
        <authorList>
            <person name="Becker E.A."/>
            <person name="Seitzer P.M."/>
            <person name="Tritt A."/>
            <person name="Larsen D."/>
            <person name="Krusor M."/>
            <person name="Yao A.I."/>
            <person name="Wu D."/>
            <person name="Madern D."/>
            <person name="Eisen J.A."/>
            <person name="Darling A.E."/>
            <person name="Facciotti M.T."/>
        </authorList>
    </citation>
    <scope>NUCLEOTIDE SEQUENCE [LARGE SCALE GENOMIC DNA]</scope>
    <source>
        <strain evidence="1 2">DSM 10524</strain>
    </source>
</reference>
<proteinExistence type="predicted"/>
<evidence type="ECO:0000313" key="2">
    <source>
        <dbReference type="Proteomes" id="UP000011688"/>
    </source>
</evidence>
<dbReference type="AlphaFoldDB" id="L9X494"/>
<evidence type="ECO:0000313" key="1">
    <source>
        <dbReference type="EMBL" id="ELY56291.1"/>
    </source>
</evidence>
<accession>L9X494</accession>
<organism evidence="1 2">
    <name type="scientific">Natronococcus amylolyticus DSM 10524</name>
    <dbReference type="NCBI Taxonomy" id="1227497"/>
    <lineage>
        <taxon>Archaea</taxon>
        <taxon>Methanobacteriati</taxon>
        <taxon>Methanobacteriota</taxon>
        <taxon>Stenosarchaea group</taxon>
        <taxon>Halobacteria</taxon>
        <taxon>Halobacteriales</taxon>
        <taxon>Natrialbaceae</taxon>
        <taxon>Natronococcus</taxon>
    </lineage>
</organism>
<keyword evidence="2" id="KW-1185">Reference proteome</keyword>
<dbReference type="EMBL" id="AOIB01000028">
    <property type="protein sequence ID" value="ELY56291.1"/>
    <property type="molecule type" value="Genomic_DNA"/>
</dbReference>